<name>A0AAW9QHI6_9CHRO</name>
<evidence type="ECO:0000313" key="8">
    <source>
        <dbReference type="Proteomes" id="UP001328733"/>
    </source>
</evidence>
<evidence type="ECO:0000256" key="3">
    <source>
        <dbReference type="ARBA" id="ARBA00022692"/>
    </source>
</evidence>
<keyword evidence="3 6" id="KW-0812">Transmembrane</keyword>
<keyword evidence="8" id="KW-1185">Reference proteome</keyword>
<dbReference type="Proteomes" id="UP001328733">
    <property type="component" value="Unassembled WGS sequence"/>
</dbReference>
<evidence type="ECO:0000313" key="7">
    <source>
        <dbReference type="EMBL" id="MEG3437265.1"/>
    </source>
</evidence>
<keyword evidence="5 6" id="KW-0472">Membrane</keyword>
<dbReference type="AlphaFoldDB" id="A0AAW9QHI6"/>
<feature type="transmembrane region" description="Helical" evidence="6">
    <location>
        <begin position="157"/>
        <end position="176"/>
    </location>
</feature>
<evidence type="ECO:0000256" key="1">
    <source>
        <dbReference type="ARBA" id="ARBA00004141"/>
    </source>
</evidence>
<evidence type="ECO:0000256" key="5">
    <source>
        <dbReference type="ARBA" id="ARBA00023136"/>
    </source>
</evidence>
<proteinExistence type="inferred from homology"/>
<dbReference type="GO" id="GO:0055085">
    <property type="term" value="P:transmembrane transport"/>
    <property type="evidence" value="ECO:0007669"/>
    <property type="project" value="TreeGrafter"/>
</dbReference>
<accession>A0AAW9QHI6</accession>
<evidence type="ECO:0000256" key="6">
    <source>
        <dbReference type="SAM" id="Phobius"/>
    </source>
</evidence>
<reference evidence="7 8" key="1">
    <citation type="submission" date="2024-01" db="EMBL/GenBank/DDBJ databases">
        <title>Genomic insights into the taxonomy and metabolism of the cyanobacterium Pannus brasiliensis CCIBt3594.</title>
        <authorList>
            <person name="Machado M."/>
            <person name="Botero N.B."/>
            <person name="Andreote A.P.D."/>
            <person name="Feitosa A.M.T."/>
            <person name="Popin R."/>
            <person name="Sivonen K."/>
            <person name="Fiore M.F."/>
        </authorList>
    </citation>
    <scope>NUCLEOTIDE SEQUENCE [LARGE SCALE GENOMIC DNA]</scope>
    <source>
        <strain evidence="7 8">CCIBt3594</strain>
    </source>
</reference>
<feature type="transmembrane region" description="Helical" evidence="6">
    <location>
        <begin position="37"/>
        <end position="57"/>
    </location>
</feature>
<comment type="caution">
    <text evidence="7">The sequence shown here is derived from an EMBL/GenBank/DDBJ whole genome shotgun (WGS) entry which is preliminary data.</text>
</comment>
<evidence type="ECO:0000256" key="2">
    <source>
        <dbReference type="ARBA" id="ARBA00009773"/>
    </source>
</evidence>
<sequence>MRKAFLKNLWERITINFLVRSILLLVLAWGIVRIIDYFGDIIAIFSFATILAFLLHYPARYLSRFFPYNLAAIVVFLSALLLAGTLLVGIGLKVLSQGQQLIDSMTDFIGSIASLFERSEAFLNKLNIQVNLNAVQRSIQDQLFVLVNYIVSNLQSTFQNILGLIITLVVAFFMLLEGENLWNSLLKLLPENRQQKFTKIVKDNFLGFFLGQILLCLFLITATFIIFVFLQTPFPLLLACIAGIFDLIPGIGATLGVSTVVLILLAQNVGLALKALIACIVLQQIQDNLIAPKVMQNTIELNPVVAFFALLVGAKIAGLPGVFLSLPIAGVIASWWKSEGNRADKSEVINRREDREP</sequence>
<feature type="transmembrane region" description="Helical" evidence="6">
    <location>
        <begin position="205"/>
        <end position="230"/>
    </location>
</feature>
<dbReference type="EMBL" id="JBAFSM010000014">
    <property type="protein sequence ID" value="MEG3437265.1"/>
    <property type="molecule type" value="Genomic_DNA"/>
</dbReference>
<dbReference type="GO" id="GO:0016020">
    <property type="term" value="C:membrane"/>
    <property type="evidence" value="ECO:0007669"/>
    <property type="project" value="UniProtKB-SubCell"/>
</dbReference>
<organism evidence="7 8">
    <name type="scientific">Pannus brasiliensis CCIBt3594</name>
    <dbReference type="NCBI Taxonomy" id="1427578"/>
    <lineage>
        <taxon>Bacteria</taxon>
        <taxon>Bacillati</taxon>
        <taxon>Cyanobacteriota</taxon>
        <taxon>Cyanophyceae</taxon>
        <taxon>Oscillatoriophycideae</taxon>
        <taxon>Chroococcales</taxon>
        <taxon>Microcystaceae</taxon>
        <taxon>Pannus</taxon>
    </lineage>
</organism>
<feature type="transmembrane region" description="Helical" evidence="6">
    <location>
        <begin position="69"/>
        <end position="92"/>
    </location>
</feature>
<keyword evidence="4 6" id="KW-1133">Transmembrane helix</keyword>
<dbReference type="InterPro" id="IPR002549">
    <property type="entry name" value="AI-2E-like"/>
</dbReference>
<feature type="transmembrane region" description="Helical" evidence="6">
    <location>
        <begin position="305"/>
        <end position="336"/>
    </location>
</feature>
<evidence type="ECO:0000256" key="4">
    <source>
        <dbReference type="ARBA" id="ARBA00022989"/>
    </source>
</evidence>
<dbReference type="PANTHER" id="PTHR21716">
    <property type="entry name" value="TRANSMEMBRANE PROTEIN"/>
    <property type="match status" value="1"/>
</dbReference>
<comment type="subcellular location">
    <subcellularLocation>
        <location evidence="1">Membrane</location>
        <topology evidence="1">Multi-pass membrane protein</topology>
    </subcellularLocation>
</comment>
<gene>
    <name evidence="7" type="ORF">V0288_09055</name>
</gene>
<protein>
    <submittedName>
        <fullName evidence="7">AI-2E family transporter</fullName>
    </submittedName>
</protein>
<feature type="transmembrane region" description="Helical" evidence="6">
    <location>
        <begin position="236"/>
        <end position="255"/>
    </location>
</feature>
<feature type="transmembrane region" description="Helical" evidence="6">
    <location>
        <begin position="12"/>
        <end position="31"/>
    </location>
</feature>
<dbReference type="Pfam" id="PF01594">
    <property type="entry name" value="AI-2E_transport"/>
    <property type="match status" value="1"/>
</dbReference>
<comment type="similarity">
    <text evidence="2">Belongs to the autoinducer-2 exporter (AI-2E) (TC 2.A.86) family.</text>
</comment>
<dbReference type="RefSeq" id="WP_332864748.1">
    <property type="nucleotide sequence ID" value="NZ_JBAFSM010000014.1"/>
</dbReference>
<dbReference type="PANTHER" id="PTHR21716:SF66">
    <property type="entry name" value="TRANSPORT PROTEIN SLL0063-RELATED"/>
    <property type="match status" value="1"/>
</dbReference>